<dbReference type="AlphaFoldDB" id="A0A655BNK5"/>
<dbReference type="Proteomes" id="UP000039541">
    <property type="component" value="Unassembled WGS sequence"/>
</dbReference>
<accession>A0A655BNK5</accession>
<dbReference type="EMBL" id="CQPC01000004">
    <property type="protein sequence ID" value="CNT63845.1"/>
    <property type="molecule type" value="Genomic_DNA"/>
</dbReference>
<protein>
    <submittedName>
        <fullName evidence="1">Uncharacterized protein</fullName>
    </submittedName>
</protein>
<evidence type="ECO:0000313" key="2">
    <source>
        <dbReference type="Proteomes" id="UP000039541"/>
    </source>
</evidence>
<sequence length="71" mass="8126">MKFFDQFFSQTTAGPFGKNCIFCQNFYSTLEPLFLAAIPMTSHITSYYTDNVSILIIQYLSCRKACINIHA</sequence>
<name>A0A655BNK5_SALET</name>
<proteinExistence type="predicted"/>
<reference evidence="1 2" key="1">
    <citation type="submission" date="2015-03" db="EMBL/GenBank/DDBJ databases">
        <authorList>
            <consortium name="Pathogen Informatics"/>
        </authorList>
    </citation>
    <scope>NUCLEOTIDE SEQUENCE [LARGE SCALE GENOMIC DNA]</scope>
    <source>
        <strain evidence="1 2">3476</strain>
    </source>
</reference>
<organism evidence="1 2">
    <name type="scientific">Salmonella enterica subsp. enterica serovar Bovismorbificans</name>
    <dbReference type="NCBI Taxonomy" id="58097"/>
    <lineage>
        <taxon>Bacteria</taxon>
        <taxon>Pseudomonadati</taxon>
        <taxon>Pseudomonadota</taxon>
        <taxon>Gammaproteobacteria</taxon>
        <taxon>Enterobacterales</taxon>
        <taxon>Enterobacteriaceae</taxon>
        <taxon>Salmonella</taxon>
    </lineage>
</organism>
<gene>
    <name evidence="1" type="ORF">ERS008202_00428</name>
</gene>
<evidence type="ECO:0000313" key="1">
    <source>
        <dbReference type="EMBL" id="CNT63845.1"/>
    </source>
</evidence>